<reference evidence="2" key="2">
    <citation type="submission" date="2015-07" db="EMBL/GenBank/DDBJ databases">
        <authorList>
            <person name="Noorani M."/>
        </authorList>
    </citation>
    <scope>NUCLEOTIDE SEQUENCE</scope>
    <source>
        <strain evidence="2">Yugu1</strain>
    </source>
</reference>
<protein>
    <submittedName>
        <fullName evidence="2">Uncharacterized protein</fullName>
    </submittedName>
</protein>
<dbReference type="EMBL" id="CM003530">
    <property type="protein sequence ID" value="RCV18332.1"/>
    <property type="molecule type" value="Genomic_DNA"/>
</dbReference>
<evidence type="ECO:0000256" key="1">
    <source>
        <dbReference type="SAM" id="MobiDB-lite"/>
    </source>
</evidence>
<dbReference type="AlphaFoldDB" id="A0A368QKB6"/>
<evidence type="ECO:0000313" key="2">
    <source>
        <dbReference type="EMBL" id="RCV18332.1"/>
    </source>
</evidence>
<organism evidence="2">
    <name type="scientific">Setaria italica</name>
    <name type="common">Foxtail millet</name>
    <name type="synonym">Panicum italicum</name>
    <dbReference type="NCBI Taxonomy" id="4555"/>
    <lineage>
        <taxon>Eukaryota</taxon>
        <taxon>Viridiplantae</taxon>
        <taxon>Streptophyta</taxon>
        <taxon>Embryophyta</taxon>
        <taxon>Tracheophyta</taxon>
        <taxon>Spermatophyta</taxon>
        <taxon>Magnoliopsida</taxon>
        <taxon>Liliopsida</taxon>
        <taxon>Poales</taxon>
        <taxon>Poaceae</taxon>
        <taxon>PACMAD clade</taxon>
        <taxon>Panicoideae</taxon>
        <taxon>Panicodae</taxon>
        <taxon>Paniceae</taxon>
        <taxon>Cenchrinae</taxon>
        <taxon>Setaria</taxon>
    </lineage>
</organism>
<reference evidence="2" key="1">
    <citation type="journal article" date="2012" name="Nat. Biotechnol.">
        <title>Reference genome sequence of the model plant Setaria.</title>
        <authorList>
            <person name="Bennetzen J.L."/>
            <person name="Schmutz J."/>
            <person name="Wang H."/>
            <person name="Percifield R."/>
            <person name="Hawkins J."/>
            <person name="Pontaroli A.C."/>
            <person name="Estep M."/>
            <person name="Feng L."/>
            <person name="Vaughn J.N."/>
            <person name="Grimwood J."/>
            <person name="Jenkins J."/>
            <person name="Barry K."/>
            <person name="Lindquist E."/>
            <person name="Hellsten U."/>
            <person name="Deshpande S."/>
            <person name="Wang X."/>
            <person name="Wu X."/>
            <person name="Mitros T."/>
            <person name="Triplett J."/>
            <person name="Yang X."/>
            <person name="Ye C.Y."/>
            <person name="Mauro-Herrera M."/>
            <person name="Wang L."/>
            <person name="Li P."/>
            <person name="Sharma M."/>
            <person name="Sharma R."/>
            <person name="Ronald P.C."/>
            <person name="Panaud O."/>
            <person name="Kellogg E.A."/>
            <person name="Brutnell T.P."/>
            <person name="Doust A.N."/>
            <person name="Tuskan G.A."/>
            <person name="Rokhsar D."/>
            <person name="Devos K.M."/>
        </authorList>
    </citation>
    <scope>NUCLEOTIDE SEQUENCE [LARGE SCALE GENOMIC DNA]</scope>
    <source>
        <strain evidence="2">Yugu1</strain>
    </source>
</reference>
<feature type="region of interest" description="Disordered" evidence="1">
    <location>
        <begin position="63"/>
        <end position="82"/>
    </location>
</feature>
<sequence>MTPKNLHLDHFNHEGVVESLGKIQKIDMQSKYDAATILVVGNLSPFFGLEELRTTPFQEEQDDVHMPCHSGHIDLSSSQDIGLHPIGITDTIESRMTPFQEGDDEDIPAILNTDALVTPDASLVMPSPTSVTHQESSET</sequence>
<name>A0A368QKB6_SETIT</name>
<proteinExistence type="predicted"/>
<gene>
    <name evidence="2" type="ORF">SETIT_3G292500v2</name>
</gene>
<accession>A0A368QKB6</accession>